<feature type="domain" description="EamA" evidence="7">
    <location>
        <begin position="154"/>
        <end position="289"/>
    </location>
</feature>
<dbReference type="Pfam" id="PF00892">
    <property type="entry name" value="EamA"/>
    <property type="match status" value="2"/>
</dbReference>
<dbReference type="EMBL" id="JAABNT010000001">
    <property type="protein sequence ID" value="NEK20881.1"/>
    <property type="molecule type" value="Genomic_DNA"/>
</dbReference>
<accession>A0A6P0C419</accession>
<dbReference type="PANTHER" id="PTHR32322">
    <property type="entry name" value="INNER MEMBRANE TRANSPORTER"/>
    <property type="match status" value="1"/>
</dbReference>
<comment type="subcellular location">
    <subcellularLocation>
        <location evidence="1">Membrane</location>
        <topology evidence="1">Multi-pass membrane protein</topology>
    </subcellularLocation>
</comment>
<keyword evidence="4 6" id="KW-1133">Transmembrane helix</keyword>
<keyword evidence="5 6" id="KW-0472">Membrane</keyword>
<evidence type="ECO:0000313" key="9">
    <source>
        <dbReference type="Proteomes" id="UP000468591"/>
    </source>
</evidence>
<evidence type="ECO:0000256" key="4">
    <source>
        <dbReference type="ARBA" id="ARBA00022989"/>
    </source>
</evidence>
<protein>
    <submittedName>
        <fullName evidence="8">EamA family transporter</fullName>
    </submittedName>
</protein>
<proteinExistence type="inferred from homology"/>
<dbReference type="Proteomes" id="UP000468591">
    <property type="component" value="Unassembled WGS sequence"/>
</dbReference>
<evidence type="ECO:0000256" key="1">
    <source>
        <dbReference type="ARBA" id="ARBA00004141"/>
    </source>
</evidence>
<sequence length="296" mass="31662">MERKDQMDLFGAVALIAFALNLAFNQVVISVTNGGFSPVFQAGVRSAGAVLVLLIWMRLRGVGFHVPRAAWLGGIISGLLFSLEFMCLFSALDLTTVSRASVIFYTMPVWLALIAHVFFPGERLTGPKTIGLILAMAGVAIALADRSGGKVSWTGDLLALTSSLCWAGIVVCVRLTPLAKVPPAQQLMFQVLISAPILLILAPLFGPLIRDVAPIHVAGLLFQIIAVASLGFLAWFWLMSIYPSSSVASFSFLSPVFSVLLGWILLSENVAPSVWGALVLVASGIYLINRKPRVPA</sequence>
<evidence type="ECO:0000313" key="8">
    <source>
        <dbReference type="EMBL" id="NEK20881.1"/>
    </source>
</evidence>
<dbReference type="InterPro" id="IPR000620">
    <property type="entry name" value="EamA_dom"/>
</dbReference>
<feature type="domain" description="EamA" evidence="7">
    <location>
        <begin position="10"/>
        <end position="142"/>
    </location>
</feature>
<keyword evidence="9" id="KW-1185">Reference proteome</keyword>
<feature type="transmembrane region" description="Helical" evidence="6">
    <location>
        <begin position="215"/>
        <end position="238"/>
    </location>
</feature>
<dbReference type="InterPro" id="IPR050638">
    <property type="entry name" value="AA-Vitamin_Transporters"/>
</dbReference>
<dbReference type="RefSeq" id="WP_164351738.1">
    <property type="nucleotide sequence ID" value="NZ_JAABNT010000001.1"/>
</dbReference>
<feature type="transmembrane region" description="Helical" evidence="6">
    <location>
        <begin position="69"/>
        <end position="92"/>
    </location>
</feature>
<evidence type="ECO:0000256" key="3">
    <source>
        <dbReference type="ARBA" id="ARBA00022692"/>
    </source>
</evidence>
<comment type="caution">
    <text evidence="8">The sequence shown here is derived from an EMBL/GenBank/DDBJ whole genome shotgun (WGS) entry which is preliminary data.</text>
</comment>
<dbReference type="GO" id="GO:0016020">
    <property type="term" value="C:membrane"/>
    <property type="evidence" value="ECO:0007669"/>
    <property type="project" value="UniProtKB-SubCell"/>
</dbReference>
<keyword evidence="3 6" id="KW-0812">Transmembrane</keyword>
<feature type="transmembrane region" description="Helical" evidence="6">
    <location>
        <begin position="98"/>
        <end position="119"/>
    </location>
</feature>
<dbReference type="InterPro" id="IPR037185">
    <property type="entry name" value="EmrE-like"/>
</dbReference>
<comment type="similarity">
    <text evidence="2">Belongs to the EamA transporter family.</text>
</comment>
<feature type="transmembrane region" description="Helical" evidence="6">
    <location>
        <begin position="157"/>
        <end position="175"/>
    </location>
</feature>
<evidence type="ECO:0000259" key="7">
    <source>
        <dbReference type="Pfam" id="PF00892"/>
    </source>
</evidence>
<feature type="transmembrane region" description="Helical" evidence="6">
    <location>
        <begin position="247"/>
        <end position="266"/>
    </location>
</feature>
<reference evidence="8 9" key="1">
    <citation type="submission" date="2020-01" db="EMBL/GenBank/DDBJ databases">
        <title>Sulfitobacter sediminilitoris sp. nov., isolated from a tidal flat.</title>
        <authorList>
            <person name="Park S."/>
            <person name="Yoon J.-H."/>
        </authorList>
    </citation>
    <scope>NUCLEOTIDE SEQUENCE [LARGE SCALE GENOMIC DNA]</scope>
    <source>
        <strain evidence="8 9">JBTF-M27</strain>
    </source>
</reference>
<evidence type="ECO:0000256" key="2">
    <source>
        <dbReference type="ARBA" id="ARBA00007362"/>
    </source>
</evidence>
<feature type="transmembrane region" description="Helical" evidence="6">
    <location>
        <begin position="35"/>
        <end position="57"/>
    </location>
</feature>
<dbReference type="SUPFAM" id="SSF103481">
    <property type="entry name" value="Multidrug resistance efflux transporter EmrE"/>
    <property type="match status" value="2"/>
</dbReference>
<name>A0A6P0C419_9RHOB</name>
<gene>
    <name evidence="8" type="ORF">GV827_00500</name>
</gene>
<evidence type="ECO:0000256" key="6">
    <source>
        <dbReference type="SAM" id="Phobius"/>
    </source>
</evidence>
<dbReference type="PANTHER" id="PTHR32322:SF2">
    <property type="entry name" value="EAMA DOMAIN-CONTAINING PROTEIN"/>
    <property type="match status" value="1"/>
</dbReference>
<dbReference type="AlphaFoldDB" id="A0A6P0C419"/>
<feature type="transmembrane region" description="Helical" evidence="6">
    <location>
        <begin position="187"/>
        <end position="209"/>
    </location>
</feature>
<feature type="transmembrane region" description="Helical" evidence="6">
    <location>
        <begin position="272"/>
        <end position="289"/>
    </location>
</feature>
<feature type="transmembrane region" description="Helical" evidence="6">
    <location>
        <begin position="126"/>
        <end position="145"/>
    </location>
</feature>
<organism evidence="8 9">
    <name type="scientific">Sulfitobacter sediminilitoris</name>
    <dbReference type="NCBI Taxonomy" id="2698830"/>
    <lineage>
        <taxon>Bacteria</taxon>
        <taxon>Pseudomonadati</taxon>
        <taxon>Pseudomonadota</taxon>
        <taxon>Alphaproteobacteria</taxon>
        <taxon>Rhodobacterales</taxon>
        <taxon>Roseobacteraceae</taxon>
        <taxon>Sulfitobacter</taxon>
    </lineage>
</organism>
<evidence type="ECO:0000256" key="5">
    <source>
        <dbReference type="ARBA" id="ARBA00023136"/>
    </source>
</evidence>